<feature type="coiled-coil region" evidence="1">
    <location>
        <begin position="42"/>
        <end position="69"/>
    </location>
</feature>
<evidence type="ECO:0000256" key="1">
    <source>
        <dbReference type="SAM" id="Coils"/>
    </source>
</evidence>
<protein>
    <recommendedName>
        <fullName evidence="4">DUF3618 domain-containing protein</fullName>
    </recommendedName>
</protein>
<sequence length="86" mass="10177">MSTDRNPLSRAENDVTLKSELREAHLEIRALRAELARTAPDIDDLKRQLVAARKQGDRYREQVEALRRSSSWRITKPLRRLRRRRG</sequence>
<dbReference type="EMBL" id="BAABCN010000003">
    <property type="protein sequence ID" value="GAA3874258.1"/>
    <property type="molecule type" value="Genomic_DNA"/>
</dbReference>
<organism evidence="2 3">
    <name type="scientific">Leifsonia kafniensis</name>
    <dbReference type="NCBI Taxonomy" id="475957"/>
    <lineage>
        <taxon>Bacteria</taxon>
        <taxon>Bacillati</taxon>
        <taxon>Actinomycetota</taxon>
        <taxon>Actinomycetes</taxon>
        <taxon>Micrococcales</taxon>
        <taxon>Microbacteriaceae</taxon>
        <taxon>Leifsonia</taxon>
    </lineage>
</organism>
<keyword evidence="3" id="KW-1185">Reference proteome</keyword>
<name>A0ABP7KDZ6_9MICO</name>
<keyword evidence="1" id="KW-0175">Coiled coil</keyword>
<gene>
    <name evidence="2" type="ORF">GCM10022381_16340</name>
</gene>
<proteinExistence type="predicted"/>
<dbReference type="Proteomes" id="UP001501803">
    <property type="component" value="Unassembled WGS sequence"/>
</dbReference>
<evidence type="ECO:0008006" key="4">
    <source>
        <dbReference type="Google" id="ProtNLM"/>
    </source>
</evidence>
<reference evidence="3" key="1">
    <citation type="journal article" date="2019" name="Int. J. Syst. Evol. Microbiol.">
        <title>The Global Catalogue of Microorganisms (GCM) 10K type strain sequencing project: providing services to taxonomists for standard genome sequencing and annotation.</title>
        <authorList>
            <consortium name="The Broad Institute Genomics Platform"/>
            <consortium name="The Broad Institute Genome Sequencing Center for Infectious Disease"/>
            <person name="Wu L."/>
            <person name="Ma J."/>
        </authorList>
    </citation>
    <scope>NUCLEOTIDE SEQUENCE [LARGE SCALE GENOMIC DNA]</scope>
    <source>
        <strain evidence="3">JCM 17021</strain>
    </source>
</reference>
<accession>A0ABP7KDZ6</accession>
<comment type="caution">
    <text evidence="2">The sequence shown here is derived from an EMBL/GenBank/DDBJ whole genome shotgun (WGS) entry which is preliminary data.</text>
</comment>
<evidence type="ECO:0000313" key="2">
    <source>
        <dbReference type="EMBL" id="GAA3874258.1"/>
    </source>
</evidence>
<evidence type="ECO:0000313" key="3">
    <source>
        <dbReference type="Proteomes" id="UP001501803"/>
    </source>
</evidence>